<feature type="compositionally biased region" description="Acidic residues" evidence="3">
    <location>
        <begin position="1174"/>
        <end position="1215"/>
    </location>
</feature>
<feature type="compositionally biased region" description="Polar residues" evidence="3">
    <location>
        <begin position="1433"/>
        <end position="1444"/>
    </location>
</feature>
<comment type="similarity">
    <text evidence="1">Belongs to the sulfotransferase 1 family.</text>
</comment>
<dbReference type="Pfam" id="PF06102">
    <property type="entry name" value="RRP36"/>
    <property type="match status" value="1"/>
</dbReference>
<evidence type="ECO:0000259" key="4">
    <source>
        <dbReference type="Pfam" id="PF00685"/>
    </source>
</evidence>
<evidence type="ECO:0000256" key="3">
    <source>
        <dbReference type="SAM" id="MobiDB-lite"/>
    </source>
</evidence>
<proteinExistence type="inferred from homology"/>
<dbReference type="InterPro" id="IPR027417">
    <property type="entry name" value="P-loop_NTPase"/>
</dbReference>
<dbReference type="SUPFAM" id="SSF52540">
    <property type="entry name" value="P-loop containing nucleoside triphosphate hydrolases"/>
    <property type="match status" value="5"/>
</dbReference>
<feature type="region of interest" description="Disordered" evidence="3">
    <location>
        <begin position="1404"/>
        <end position="1444"/>
    </location>
</feature>
<comment type="caution">
    <text evidence="5">The sequence shown here is derived from an EMBL/GenBank/DDBJ whole genome shotgun (WGS) entry which is preliminary data.</text>
</comment>
<evidence type="ECO:0000256" key="1">
    <source>
        <dbReference type="ARBA" id="ARBA00005771"/>
    </source>
</evidence>
<protein>
    <submittedName>
        <fullName evidence="5">Amine sulfotransferase</fullName>
    </submittedName>
</protein>
<feature type="compositionally biased region" description="Basic and acidic residues" evidence="3">
    <location>
        <begin position="1333"/>
        <end position="1366"/>
    </location>
</feature>
<feature type="domain" description="Sulfotransferase" evidence="4">
    <location>
        <begin position="1"/>
        <end position="66"/>
    </location>
</feature>
<evidence type="ECO:0000313" key="6">
    <source>
        <dbReference type="Proteomes" id="UP000830375"/>
    </source>
</evidence>
<feature type="domain" description="Sulfotransferase" evidence="4">
    <location>
        <begin position="433"/>
        <end position="554"/>
    </location>
</feature>
<dbReference type="InterPro" id="IPR000863">
    <property type="entry name" value="Sulfotransferase_dom"/>
</dbReference>
<feature type="domain" description="Sulfotransferase" evidence="4">
    <location>
        <begin position="883"/>
        <end position="1114"/>
    </location>
</feature>
<evidence type="ECO:0000256" key="2">
    <source>
        <dbReference type="ARBA" id="ARBA00022679"/>
    </source>
</evidence>
<feature type="domain" description="Sulfotransferase" evidence="4">
    <location>
        <begin position="615"/>
        <end position="828"/>
    </location>
</feature>
<dbReference type="EMBL" id="JACTAM010000022">
    <property type="protein sequence ID" value="KAI2650468.1"/>
    <property type="molecule type" value="Genomic_DNA"/>
</dbReference>
<dbReference type="Pfam" id="PF00685">
    <property type="entry name" value="Sulfotransfer_1"/>
    <property type="match status" value="6"/>
</dbReference>
<keyword evidence="6" id="KW-1185">Reference proteome</keyword>
<dbReference type="InterPro" id="IPR009292">
    <property type="entry name" value="RRP36"/>
</dbReference>
<feature type="domain" description="Sulfotransferase" evidence="4">
    <location>
        <begin position="379"/>
        <end position="425"/>
    </location>
</feature>
<feature type="region of interest" description="Disordered" evidence="3">
    <location>
        <begin position="1130"/>
        <end position="1273"/>
    </location>
</feature>
<gene>
    <name evidence="5" type="ORF">H4Q32_000463</name>
</gene>
<dbReference type="Proteomes" id="UP000830375">
    <property type="component" value="Unassembled WGS sequence"/>
</dbReference>
<reference evidence="5 6" key="1">
    <citation type="submission" date="2022-01" db="EMBL/GenBank/DDBJ databases">
        <title>A high-quality chromosome-level genome assembly of rohu carp, Labeo rohita.</title>
        <authorList>
            <person name="Arick M.A. II"/>
            <person name="Hsu C.-Y."/>
            <person name="Magbanua Z."/>
            <person name="Pechanova O."/>
            <person name="Grover C."/>
            <person name="Miller E."/>
            <person name="Thrash A."/>
            <person name="Ezzel L."/>
            <person name="Alam S."/>
            <person name="Benzie J."/>
            <person name="Hamilton M."/>
            <person name="Karsi A."/>
            <person name="Lawrence M.L."/>
            <person name="Peterson D.G."/>
        </authorList>
    </citation>
    <scope>NUCLEOTIDE SEQUENCE [LARGE SCALE GENOMIC DNA]</scope>
    <source>
        <strain evidence="6">BAU-BD-2019</strain>
        <tissue evidence="5">Blood</tissue>
    </source>
</reference>
<feature type="domain" description="Sulfotransferase" evidence="4">
    <location>
        <begin position="139"/>
        <end position="355"/>
    </location>
</feature>
<feature type="compositionally biased region" description="Basic and acidic residues" evidence="3">
    <location>
        <begin position="1249"/>
        <end position="1270"/>
    </location>
</feature>
<feature type="compositionally biased region" description="Basic residues" evidence="3">
    <location>
        <begin position="1411"/>
        <end position="1432"/>
    </location>
</feature>
<dbReference type="PANTHER" id="PTHR11783">
    <property type="entry name" value="SULFOTRANSFERASE SULT"/>
    <property type="match status" value="1"/>
</dbReference>
<accession>A0ABQ8LIF9</accession>
<feature type="region of interest" description="Disordered" evidence="3">
    <location>
        <begin position="1333"/>
        <end position="1381"/>
    </location>
</feature>
<keyword evidence="2" id="KW-0808">Transferase</keyword>
<organism evidence="5 6">
    <name type="scientific">Labeo rohita</name>
    <name type="common">Indian major carp</name>
    <name type="synonym">Cyprinus rohita</name>
    <dbReference type="NCBI Taxonomy" id="84645"/>
    <lineage>
        <taxon>Eukaryota</taxon>
        <taxon>Metazoa</taxon>
        <taxon>Chordata</taxon>
        <taxon>Craniata</taxon>
        <taxon>Vertebrata</taxon>
        <taxon>Euteleostomi</taxon>
        <taxon>Actinopterygii</taxon>
        <taxon>Neopterygii</taxon>
        <taxon>Teleostei</taxon>
        <taxon>Ostariophysi</taxon>
        <taxon>Cypriniformes</taxon>
        <taxon>Cyprinidae</taxon>
        <taxon>Labeoninae</taxon>
        <taxon>Labeonini</taxon>
        <taxon>Labeo</taxon>
    </lineage>
</organism>
<evidence type="ECO:0000313" key="5">
    <source>
        <dbReference type="EMBL" id="KAI2650468.1"/>
    </source>
</evidence>
<name>A0ABQ8LIF9_LABRO</name>
<sequence>MIKDLRSIVVKICEFVGKSLSEAAIDEVVEAATFKHMKKDPLTNYDSLPSKATDRPKVLFMCKGQTKFPKMTSRCQQTPLRSLGIRHNITSKISNMAQQEFKMLSDKMFMYKRTVFSLADNCDLTPEYIDSIADFETKDDDVFVVTFPKSGTVWTQRIVTLIYAENFPDKANQMTVDQMPWIEYRMTGTDYNTRPSPRLFCSHLLQPLMPKMLQRKGKVIYVMRNPKDVMVSYFHFSNNMKNLDSTESFDEMLEKFFTGLMSGGCWFDHVKGWITNKDKYNILILTYEEMIKDLRSVVVKICEFLGKNLSDAAIDEVVETATFKHMEKDPLANYECVPDIITDRPKGLFLRKGSVLALDCNYDLTPEYIDSIANFETKDDDVFVVTFPKSGTVWTQRIMTLIYAEDFPDKAKQITMDQMPWIEYRMTGTDYNTLVGGCWFDNVKGWITNKDKYNILILTYEEMIKDLRSAVVKICEFVGKNLSGAAIDKVVETATFKHMKKDPIANYEFLPSNITDHPKEAFMRKGTVGDWKNSLTVAQSECFDRVYQERMKDVPLNMSLVLLIRLSKNSNMAQQEYKMLTDRMFTYKGTVFALEDNHDLTLEYIDSIADFETKDDDIFVVTFPKSGTVWTQRIITLIYAEDFPDQANQLTAVQMPWLEYRVKGTNYHTRPSPRLFSSHLTQPLMPKMLQRKGKVIYVMRNPKDIMVSYFHFSNNMKNLDSFENFDEMVAKFFTGFMAGGCWFDHVKGWITNKDKYNILILTYEEMIKDLRATVVKICDFVGKNLSDAAIDKVVEAATFKQMKKDPLANYECLPSNVTDNPKGLFMRKVLLVWFSKISNMAQQEYKMLSDKMFTYKGTVITLVENYDLTPEYIDSLVDFETKDDDVFVVTFPKSGTVWTQRIMTLIYAEDFPKKANEITIEQMPWIEYRITGRDYTTRPSPRLFCSHLLQPLMPKMLQRKGKVIYVMRNPKDVMVSYFHFSNNMKQLDSSGNFNEMLEKFFTGWRWITNKDKYNILILTYEEMIKDLRAVVVKICEFVGKDLSDAAIDKVVERATFKNMKTDPVANYESLSEDVTDRPKGLFLRKGTVGDWKNSLTVAQSECFDRVYQERMKDVPLNMVWDFSELHGDKNLNKMPKSAKKQTKMEQSSDDEEDALEMERNFALISKRSTMQTSAEDEEEMTDEDASAEEDEAPEEDEDNEVDDEDEADSNDEDEGGSTQLSEMSFEEIMKLQNKVGTKAYNKIAYGDTKPQKKNEHMKRLNKHRPQEISAKKHVPFLRKVVPVKKRISRDPRFDDLSGEYKPAIFHKTYKFINNIREKETEIVKKKLRKVKSETKKEELKGLLKRMENQQKARQRQEQEREKELQFKRKQRELVGQGHKPFYLKKSDQKKLELAEKFSELKKSGKLENFLSKKRKRNATKDRRKLPSQHTQRHTWTNRGSSMAS</sequence>
<dbReference type="Gene3D" id="3.40.50.300">
    <property type="entry name" value="P-loop containing nucleotide triphosphate hydrolases"/>
    <property type="match status" value="6"/>
</dbReference>